<accession>A0A3N0V7G1</accession>
<evidence type="ECO:0000313" key="2">
    <source>
        <dbReference type="EMBL" id="ROH88730.1"/>
    </source>
</evidence>
<feature type="transmembrane region" description="Helical" evidence="1">
    <location>
        <begin position="50"/>
        <end position="71"/>
    </location>
</feature>
<organism evidence="2 3">
    <name type="scientific">Stagnimonas aquatica</name>
    <dbReference type="NCBI Taxonomy" id="2689987"/>
    <lineage>
        <taxon>Bacteria</taxon>
        <taxon>Pseudomonadati</taxon>
        <taxon>Pseudomonadota</taxon>
        <taxon>Gammaproteobacteria</taxon>
        <taxon>Nevskiales</taxon>
        <taxon>Nevskiaceae</taxon>
        <taxon>Stagnimonas</taxon>
    </lineage>
</organism>
<proteinExistence type="predicted"/>
<dbReference type="RefSeq" id="WP_123212352.1">
    <property type="nucleotide sequence ID" value="NZ_RJVO01000006.1"/>
</dbReference>
<comment type="caution">
    <text evidence="2">The sequence shown here is derived from an EMBL/GenBank/DDBJ whole genome shotgun (WGS) entry which is preliminary data.</text>
</comment>
<protein>
    <submittedName>
        <fullName evidence="2">Uncharacterized protein</fullName>
    </submittedName>
</protein>
<gene>
    <name evidence="2" type="ORF">ED208_13010</name>
</gene>
<feature type="transmembrane region" description="Helical" evidence="1">
    <location>
        <begin position="91"/>
        <end position="110"/>
    </location>
</feature>
<evidence type="ECO:0000256" key="1">
    <source>
        <dbReference type="SAM" id="Phobius"/>
    </source>
</evidence>
<keyword evidence="1" id="KW-0472">Membrane</keyword>
<evidence type="ECO:0000313" key="3">
    <source>
        <dbReference type="Proteomes" id="UP000282106"/>
    </source>
</evidence>
<feature type="transmembrane region" description="Helical" evidence="1">
    <location>
        <begin position="116"/>
        <end position="135"/>
    </location>
</feature>
<dbReference type="EMBL" id="RJVO01000006">
    <property type="protein sequence ID" value="ROH88730.1"/>
    <property type="molecule type" value="Genomic_DNA"/>
</dbReference>
<keyword evidence="3" id="KW-1185">Reference proteome</keyword>
<keyword evidence="1" id="KW-1133">Transmembrane helix</keyword>
<dbReference type="AlphaFoldDB" id="A0A3N0V7G1"/>
<feature type="transmembrane region" description="Helical" evidence="1">
    <location>
        <begin position="287"/>
        <end position="313"/>
    </location>
</feature>
<sequence>MSASGGDPVHQSFLAHAQFRWAKLALALCLLSLVAYLWHQPVDGANGGTWLGYTLGGIGAALILCLLWLGVRKRQYRSRLGTVKGWTSAHVYLGLSLLLIVSLHCGFQFGLNIHTLAYVLMVLVIGSGLWGLIAYDRLPGRITRLHGGGNREAWIEEVLDLNEQAIGLANALSPEVHSRIVASADKLQLGGGLRAQLFGPRRKQGGDGLRESLEKRIAQLRSGPSRGAATAPGEQNTVMFMAGQLRQTAGGEQEAAGIQKLLDLLAHRNELVARINQDVALHARLQLWLLLHVPLSLALLAALVAHVFSVFFYW</sequence>
<dbReference type="Proteomes" id="UP000282106">
    <property type="component" value="Unassembled WGS sequence"/>
</dbReference>
<keyword evidence="1" id="KW-0812">Transmembrane</keyword>
<feature type="transmembrane region" description="Helical" evidence="1">
    <location>
        <begin position="21"/>
        <end position="38"/>
    </location>
</feature>
<dbReference type="InParanoid" id="A0A3N0V7G1"/>
<reference evidence="2 3" key="1">
    <citation type="submission" date="2018-10" db="EMBL/GenBank/DDBJ databases">
        <authorList>
            <person name="Chen W.-M."/>
        </authorList>
    </citation>
    <scope>NUCLEOTIDE SEQUENCE [LARGE SCALE GENOMIC DNA]</scope>
    <source>
        <strain evidence="2 3">THS-13</strain>
    </source>
</reference>
<name>A0A3N0V7G1_9GAMM</name>